<dbReference type="STRING" id="1770053.SAMN05216551_1187"/>
<dbReference type="Pfam" id="PF01841">
    <property type="entry name" value="Transglut_core"/>
    <property type="match status" value="1"/>
</dbReference>
<feature type="domain" description="Transglutaminase-like" evidence="2">
    <location>
        <begin position="214"/>
        <end position="287"/>
    </location>
</feature>
<keyword evidence="3" id="KW-0645">Protease</keyword>
<reference evidence="4" key="1">
    <citation type="submission" date="2016-09" db="EMBL/GenBank/DDBJ databases">
        <authorList>
            <person name="Varghese N."/>
            <person name="Submissions S."/>
        </authorList>
    </citation>
    <scope>NUCLEOTIDE SEQUENCE [LARGE SCALE GENOMIC DNA]</scope>
    <source>
        <strain evidence="4">JS23</strain>
    </source>
</reference>
<accession>A0A1H2PVY9</accession>
<dbReference type="PANTHER" id="PTHR38339">
    <property type="entry name" value="TRANSGLUTAMINASE DOMAIN PROTEIN"/>
    <property type="match status" value="1"/>
</dbReference>
<dbReference type="Gene3D" id="3.10.620.30">
    <property type="match status" value="1"/>
</dbReference>
<dbReference type="Proteomes" id="UP000243719">
    <property type="component" value="Unassembled WGS sequence"/>
</dbReference>
<dbReference type="RefSeq" id="WP_091913200.1">
    <property type="nucleotide sequence ID" value="NZ_FNLO01000018.1"/>
</dbReference>
<gene>
    <name evidence="3" type="ORF">SAMN05216551_1187</name>
</gene>
<keyword evidence="1" id="KW-0732">Signal</keyword>
<dbReference type="PANTHER" id="PTHR38339:SF1">
    <property type="entry name" value="TRANSGLUTAMINASE-LIKE DOMAIN-CONTAINING PROTEIN"/>
    <property type="match status" value="1"/>
</dbReference>
<dbReference type="InterPro" id="IPR038765">
    <property type="entry name" value="Papain-like_cys_pep_sf"/>
</dbReference>
<evidence type="ECO:0000313" key="3">
    <source>
        <dbReference type="EMBL" id="SDV51499.1"/>
    </source>
</evidence>
<feature type="chain" id="PRO_5017483965" evidence="1">
    <location>
        <begin position="25"/>
        <end position="376"/>
    </location>
</feature>
<evidence type="ECO:0000256" key="1">
    <source>
        <dbReference type="SAM" id="SignalP"/>
    </source>
</evidence>
<dbReference type="SMART" id="SM00460">
    <property type="entry name" value="TGc"/>
    <property type="match status" value="1"/>
</dbReference>
<dbReference type="InterPro" id="IPR002931">
    <property type="entry name" value="Transglutaminase-like"/>
</dbReference>
<keyword evidence="3" id="KW-0378">Hydrolase</keyword>
<dbReference type="OrthoDB" id="5438043at2"/>
<evidence type="ECO:0000259" key="2">
    <source>
        <dbReference type="SMART" id="SM00460"/>
    </source>
</evidence>
<dbReference type="SUPFAM" id="SSF54001">
    <property type="entry name" value="Cysteine proteinases"/>
    <property type="match status" value="1"/>
</dbReference>
<feature type="signal peptide" evidence="1">
    <location>
        <begin position="1"/>
        <end position="24"/>
    </location>
</feature>
<dbReference type="EMBL" id="FNLO01000018">
    <property type="protein sequence ID" value="SDV51499.1"/>
    <property type="molecule type" value="Genomic_DNA"/>
</dbReference>
<dbReference type="InterPro" id="IPR006311">
    <property type="entry name" value="TAT_signal"/>
</dbReference>
<evidence type="ECO:0000313" key="4">
    <source>
        <dbReference type="Proteomes" id="UP000243719"/>
    </source>
</evidence>
<dbReference type="AlphaFoldDB" id="A0A1H2PVY9"/>
<proteinExistence type="predicted"/>
<dbReference type="GO" id="GO:0006508">
    <property type="term" value="P:proteolysis"/>
    <property type="evidence" value="ECO:0007669"/>
    <property type="project" value="UniProtKB-KW"/>
</dbReference>
<organism evidence="3 4">
    <name type="scientific">Chitinasiproducens palmae</name>
    <dbReference type="NCBI Taxonomy" id="1770053"/>
    <lineage>
        <taxon>Bacteria</taxon>
        <taxon>Pseudomonadati</taxon>
        <taxon>Pseudomonadota</taxon>
        <taxon>Betaproteobacteria</taxon>
        <taxon>Burkholderiales</taxon>
        <taxon>Burkholderiaceae</taxon>
        <taxon>Chitinasiproducens</taxon>
    </lineage>
</organism>
<sequence length="376" mass="41353">MKRRTFVGLTGAAVAAVAGRGALAQTAAAAPADPAQTATLPEATRRWRTFELRTDVRLPADAGASKLWLPLPNPQDTAYQRELGVAWEGNASHVEVRRDPVYGAPALYAQWDASVKSPALTTRAWAATRDRWVDLRASDGPYKLAPEERLRWLAATPHIPTDGIVRDTALKAITEAPRDPVAQARALFDWIIANTYRNPKTVGCGTGDIRFMLESGDLGGKCADLNPLFVGMARSIGIPARDVYGVRVADSKFWKSLGKSGDITRAQHCRAEFHDPRFGWVPVDPADVRKIILEEAPGTLLPMDDPRVEMARRKLFGFWEMNWVGYNNANDLTLSPPAARPLNFFMYPRAETASGPLDPYDPAAFQYSMNAREIVG</sequence>
<keyword evidence="4" id="KW-1185">Reference proteome</keyword>
<dbReference type="PROSITE" id="PS51318">
    <property type="entry name" value="TAT"/>
    <property type="match status" value="1"/>
</dbReference>
<dbReference type="GO" id="GO:0008233">
    <property type="term" value="F:peptidase activity"/>
    <property type="evidence" value="ECO:0007669"/>
    <property type="project" value="UniProtKB-KW"/>
</dbReference>
<protein>
    <submittedName>
        <fullName evidence="3">Transglutaminase-like enzyme, putative cysteine protease</fullName>
    </submittedName>
</protein>
<name>A0A1H2PVY9_9BURK</name>